<dbReference type="InterPro" id="IPR003779">
    <property type="entry name" value="CMD-like"/>
</dbReference>
<name>A0AAU7JDQ9_9HYPH</name>
<feature type="domain" description="Carboxymuconolactone decarboxylase-like" evidence="1">
    <location>
        <begin position="23"/>
        <end position="93"/>
    </location>
</feature>
<dbReference type="InterPro" id="IPR004675">
    <property type="entry name" value="AhpD_core"/>
</dbReference>
<dbReference type="GO" id="GO:0051920">
    <property type="term" value="F:peroxiredoxin activity"/>
    <property type="evidence" value="ECO:0007669"/>
    <property type="project" value="InterPro"/>
</dbReference>
<proteinExistence type="predicted"/>
<dbReference type="Gene3D" id="1.20.1290.10">
    <property type="entry name" value="AhpD-like"/>
    <property type="match status" value="1"/>
</dbReference>
<dbReference type="Pfam" id="PF02627">
    <property type="entry name" value="CMD"/>
    <property type="match status" value="1"/>
</dbReference>
<dbReference type="EMBL" id="CP157484">
    <property type="protein sequence ID" value="XBO38403.1"/>
    <property type="molecule type" value="Genomic_DNA"/>
</dbReference>
<protein>
    <submittedName>
        <fullName evidence="2">Carboxymuconolactone decarboxylase family protein</fullName>
    </submittedName>
</protein>
<dbReference type="AlphaFoldDB" id="A0AAU7JDQ9"/>
<dbReference type="RefSeq" id="WP_406855239.1">
    <property type="nucleotide sequence ID" value="NZ_CP157484.1"/>
</dbReference>
<dbReference type="PANTHER" id="PTHR34846">
    <property type="entry name" value="4-CARBOXYMUCONOLACTONE DECARBOXYLASE FAMILY PROTEIN (AFU_ORTHOLOGUE AFUA_6G11590)"/>
    <property type="match status" value="1"/>
</dbReference>
<dbReference type="SUPFAM" id="SSF69118">
    <property type="entry name" value="AhpD-like"/>
    <property type="match status" value="1"/>
</dbReference>
<reference evidence="2" key="1">
    <citation type="submission" date="2024-05" db="EMBL/GenBank/DDBJ databases">
        <authorList>
            <person name="Kim S."/>
            <person name="Heo J."/>
            <person name="Choi H."/>
            <person name="Choi Y."/>
            <person name="Kwon S.-W."/>
            <person name="Kim Y."/>
        </authorList>
    </citation>
    <scope>NUCLEOTIDE SEQUENCE</scope>
    <source>
        <strain evidence="2">KACC 23698</strain>
    </source>
</reference>
<organism evidence="2">
    <name type="scientific">Alsobacter sp. KACC 23698</name>
    <dbReference type="NCBI Taxonomy" id="3149229"/>
    <lineage>
        <taxon>Bacteria</taxon>
        <taxon>Pseudomonadati</taxon>
        <taxon>Pseudomonadota</taxon>
        <taxon>Alphaproteobacteria</taxon>
        <taxon>Hyphomicrobiales</taxon>
        <taxon>Alsobacteraceae</taxon>
        <taxon>Alsobacter</taxon>
    </lineage>
</organism>
<dbReference type="PANTHER" id="PTHR34846:SF10">
    <property type="entry name" value="CYTOPLASMIC PROTEIN"/>
    <property type="match status" value="1"/>
</dbReference>
<dbReference type="InterPro" id="IPR029032">
    <property type="entry name" value="AhpD-like"/>
</dbReference>
<gene>
    <name evidence="2" type="ORF">ABEG18_22295</name>
</gene>
<sequence>MTPRLNPMKQPPAGILKLVDLTQTVAASGLDKSLLELVKIRASQINGCAYCLHMHTRDARAQGETEERIYLLDGWREAPCYTDKERAALAWTDALTLVATTHAPDADYDPLKAQFSEEEQVNLTLAITTINAWNRLAIGFRSVPDMGGARDRA</sequence>
<dbReference type="NCBIfam" id="TIGR00778">
    <property type="entry name" value="ahpD_dom"/>
    <property type="match status" value="1"/>
</dbReference>
<accession>A0AAU7JDQ9</accession>
<evidence type="ECO:0000259" key="1">
    <source>
        <dbReference type="Pfam" id="PF02627"/>
    </source>
</evidence>
<evidence type="ECO:0000313" key="2">
    <source>
        <dbReference type="EMBL" id="XBO38403.1"/>
    </source>
</evidence>